<evidence type="ECO:0000313" key="4">
    <source>
        <dbReference type="Proteomes" id="UP001603857"/>
    </source>
</evidence>
<evidence type="ECO:0000256" key="1">
    <source>
        <dbReference type="SAM" id="Coils"/>
    </source>
</evidence>
<gene>
    <name evidence="3" type="ORF">Fmac_028210</name>
</gene>
<sequence>MKKARADASGLESADVVDPPPRYELWKAARTRSDGQMTSRSARGRDDILTQAIGRPNTRDVFVVPGGSWGLRDYFGALPRRTSTADSYSQEALQTMQRDFEDKLNTMRHEMEQKMEEKIASLGRLQQQTTLPEEGVRVSTKGSYSAADPSGEQPATDLPGLCELYIEDDPPRLVAIGRVFEGGSTIHGVPLLPRSDAGRR</sequence>
<keyword evidence="1" id="KW-0175">Coiled coil</keyword>
<keyword evidence="4" id="KW-1185">Reference proteome</keyword>
<feature type="compositionally biased region" description="Basic and acidic residues" evidence="2">
    <location>
        <begin position="24"/>
        <end position="33"/>
    </location>
</feature>
<proteinExistence type="predicted"/>
<feature type="region of interest" description="Disordered" evidence="2">
    <location>
        <begin position="131"/>
        <end position="156"/>
    </location>
</feature>
<name>A0ABD1L6V2_9FABA</name>
<evidence type="ECO:0000256" key="2">
    <source>
        <dbReference type="SAM" id="MobiDB-lite"/>
    </source>
</evidence>
<comment type="caution">
    <text evidence="3">The sequence shown here is derived from an EMBL/GenBank/DDBJ whole genome shotgun (WGS) entry which is preliminary data.</text>
</comment>
<protein>
    <submittedName>
        <fullName evidence="3">Uncharacterized protein</fullName>
    </submittedName>
</protein>
<feature type="region of interest" description="Disordered" evidence="2">
    <location>
        <begin position="1"/>
        <end position="47"/>
    </location>
</feature>
<organism evidence="3 4">
    <name type="scientific">Flemingia macrophylla</name>
    <dbReference type="NCBI Taxonomy" id="520843"/>
    <lineage>
        <taxon>Eukaryota</taxon>
        <taxon>Viridiplantae</taxon>
        <taxon>Streptophyta</taxon>
        <taxon>Embryophyta</taxon>
        <taxon>Tracheophyta</taxon>
        <taxon>Spermatophyta</taxon>
        <taxon>Magnoliopsida</taxon>
        <taxon>eudicotyledons</taxon>
        <taxon>Gunneridae</taxon>
        <taxon>Pentapetalae</taxon>
        <taxon>rosids</taxon>
        <taxon>fabids</taxon>
        <taxon>Fabales</taxon>
        <taxon>Fabaceae</taxon>
        <taxon>Papilionoideae</taxon>
        <taxon>50 kb inversion clade</taxon>
        <taxon>NPAAA clade</taxon>
        <taxon>indigoferoid/millettioid clade</taxon>
        <taxon>Phaseoleae</taxon>
        <taxon>Flemingia</taxon>
    </lineage>
</organism>
<dbReference type="Proteomes" id="UP001603857">
    <property type="component" value="Unassembled WGS sequence"/>
</dbReference>
<accession>A0ABD1L6V2</accession>
<dbReference type="AlphaFoldDB" id="A0ABD1L6V2"/>
<evidence type="ECO:0000313" key="3">
    <source>
        <dbReference type="EMBL" id="KAL2319241.1"/>
    </source>
</evidence>
<reference evidence="3 4" key="1">
    <citation type="submission" date="2024-08" db="EMBL/GenBank/DDBJ databases">
        <title>Insights into the chromosomal genome structure of Flemingia macrophylla.</title>
        <authorList>
            <person name="Ding Y."/>
            <person name="Zhao Y."/>
            <person name="Bi W."/>
            <person name="Wu M."/>
            <person name="Zhao G."/>
            <person name="Gong Y."/>
            <person name="Li W."/>
            <person name="Zhang P."/>
        </authorList>
    </citation>
    <scope>NUCLEOTIDE SEQUENCE [LARGE SCALE GENOMIC DNA]</scope>
    <source>
        <strain evidence="3">DYQJB</strain>
        <tissue evidence="3">Leaf</tissue>
    </source>
</reference>
<feature type="coiled-coil region" evidence="1">
    <location>
        <begin position="97"/>
        <end position="128"/>
    </location>
</feature>
<dbReference type="EMBL" id="JBGMDY010000010">
    <property type="protein sequence ID" value="KAL2319241.1"/>
    <property type="molecule type" value="Genomic_DNA"/>
</dbReference>